<dbReference type="Gene3D" id="3.90.25.10">
    <property type="entry name" value="UDP-galactose 4-epimerase, domain 1"/>
    <property type="match status" value="1"/>
</dbReference>
<name>A0ABP8RQZ6_9PSEU</name>
<dbReference type="Proteomes" id="UP001501598">
    <property type="component" value="Unassembled WGS sequence"/>
</dbReference>
<dbReference type="Gene3D" id="3.40.50.720">
    <property type="entry name" value="NAD(P)-binding Rossmann-like Domain"/>
    <property type="match status" value="1"/>
</dbReference>
<evidence type="ECO:0008006" key="3">
    <source>
        <dbReference type="Google" id="ProtNLM"/>
    </source>
</evidence>
<dbReference type="EMBL" id="BAABGT010000029">
    <property type="protein sequence ID" value="GAA4544338.1"/>
    <property type="molecule type" value="Genomic_DNA"/>
</dbReference>
<reference evidence="2" key="1">
    <citation type="journal article" date="2019" name="Int. J. Syst. Evol. Microbiol.">
        <title>The Global Catalogue of Microorganisms (GCM) 10K type strain sequencing project: providing services to taxonomists for standard genome sequencing and annotation.</title>
        <authorList>
            <consortium name="The Broad Institute Genomics Platform"/>
            <consortium name="The Broad Institute Genome Sequencing Center for Infectious Disease"/>
            <person name="Wu L."/>
            <person name="Ma J."/>
        </authorList>
    </citation>
    <scope>NUCLEOTIDE SEQUENCE [LARGE SCALE GENOMIC DNA]</scope>
    <source>
        <strain evidence="2">JCM 17906</strain>
    </source>
</reference>
<dbReference type="PANTHER" id="PTHR47129">
    <property type="entry name" value="QUINONE OXIDOREDUCTASE 2"/>
    <property type="match status" value="1"/>
</dbReference>
<gene>
    <name evidence="1" type="ORF">GCM10023175_22350</name>
</gene>
<protein>
    <recommendedName>
        <fullName evidence="3">NmrA-like family protein</fullName>
    </recommendedName>
</protein>
<evidence type="ECO:0000313" key="2">
    <source>
        <dbReference type="Proteomes" id="UP001501598"/>
    </source>
</evidence>
<dbReference type="PANTHER" id="PTHR47129:SF1">
    <property type="entry name" value="NMRA-LIKE DOMAIN-CONTAINING PROTEIN"/>
    <property type="match status" value="1"/>
</dbReference>
<keyword evidence="2" id="KW-1185">Reference proteome</keyword>
<sequence length="99" mass="10402">MLDGITAPLTAGRMLTFDDVAATLTDLTGRRVSRVVVSDADWKAAAVSRGMPEGAAEFTLGIFRAARAGEFAVTDPLLEKVLGRAPITARAALAEMLAR</sequence>
<comment type="caution">
    <text evidence="1">The sequence shown here is derived from an EMBL/GenBank/DDBJ whole genome shotgun (WGS) entry which is preliminary data.</text>
</comment>
<proteinExistence type="predicted"/>
<dbReference type="RefSeq" id="WP_345416139.1">
    <property type="nucleotide sequence ID" value="NZ_BAABGT010000029.1"/>
</dbReference>
<evidence type="ECO:0000313" key="1">
    <source>
        <dbReference type="EMBL" id="GAA4544338.1"/>
    </source>
</evidence>
<dbReference type="InterPro" id="IPR052718">
    <property type="entry name" value="NmrA-type_oxidoreductase"/>
</dbReference>
<accession>A0ABP8RQZ6</accession>
<organism evidence="1 2">
    <name type="scientific">Pseudonocardia xishanensis</name>
    <dbReference type="NCBI Taxonomy" id="630995"/>
    <lineage>
        <taxon>Bacteria</taxon>
        <taxon>Bacillati</taxon>
        <taxon>Actinomycetota</taxon>
        <taxon>Actinomycetes</taxon>
        <taxon>Pseudonocardiales</taxon>
        <taxon>Pseudonocardiaceae</taxon>
        <taxon>Pseudonocardia</taxon>
    </lineage>
</organism>